<dbReference type="Pfam" id="PF00034">
    <property type="entry name" value="Cytochrom_C"/>
    <property type="match status" value="1"/>
</dbReference>
<evidence type="ECO:0000256" key="3">
    <source>
        <dbReference type="ARBA" id="ARBA00022723"/>
    </source>
</evidence>
<keyword evidence="3 6" id="KW-0479">Metal-binding</keyword>
<evidence type="ECO:0000256" key="4">
    <source>
        <dbReference type="ARBA" id="ARBA00022982"/>
    </source>
</evidence>
<proteinExistence type="predicted"/>
<reference evidence="10 11" key="1">
    <citation type="journal article" date="2017" name="Curr. Microbiol.">
        <title>Mucilaginibacter ginsenosidivorans sp. nov., Isolated from Soil of Ginseng Field.</title>
        <authorList>
            <person name="Kim M.M."/>
            <person name="Siddiqi M.Z."/>
            <person name="Im W.T."/>
        </authorList>
    </citation>
    <scope>NUCLEOTIDE SEQUENCE [LARGE SCALE GENOMIC DNA]</scope>
    <source>
        <strain evidence="10 11">Gsoil 3017</strain>
    </source>
</reference>
<dbReference type="PROSITE" id="PS51257">
    <property type="entry name" value="PROKAR_LIPOPROTEIN"/>
    <property type="match status" value="1"/>
</dbReference>
<gene>
    <name evidence="10" type="ORF">FRZ54_20065</name>
</gene>
<feature type="binding site" description="covalent" evidence="6">
    <location>
        <position position="126"/>
    </location>
    <ligand>
        <name>heme c</name>
        <dbReference type="ChEBI" id="CHEBI:61717"/>
    </ligand>
</feature>
<feature type="signal peptide" evidence="8">
    <location>
        <begin position="1"/>
        <end position="18"/>
    </location>
</feature>
<evidence type="ECO:0000256" key="7">
    <source>
        <dbReference type="SAM" id="MobiDB-lite"/>
    </source>
</evidence>
<dbReference type="InterPro" id="IPR009056">
    <property type="entry name" value="Cyt_c-like_dom"/>
</dbReference>
<evidence type="ECO:0000256" key="5">
    <source>
        <dbReference type="ARBA" id="ARBA00023004"/>
    </source>
</evidence>
<feature type="chain" id="PRO_5022963508" evidence="8">
    <location>
        <begin position="19"/>
        <end position="150"/>
    </location>
</feature>
<dbReference type="GO" id="GO:0005506">
    <property type="term" value="F:iron ion binding"/>
    <property type="evidence" value="ECO:0007669"/>
    <property type="project" value="InterPro"/>
</dbReference>
<feature type="compositionally biased region" description="Low complexity" evidence="7">
    <location>
        <begin position="25"/>
        <end position="52"/>
    </location>
</feature>
<sequence>MKKVFIVLGLSLVVAACGGNKSGGDSSADSTSAANQTAATAESSAAQDTAASHDGTDKAGGTPAAPGAQLIAKSDCSTCHKEQQKIVGPAFADVAEKYKGKGDAIVDTLANKIIKGGSGNWGTTPMVGHPSISMDDARTIAKYILSVKKQ</sequence>
<evidence type="ECO:0000259" key="9">
    <source>
        <dbReference type="PROSITE" id="PS51007"/>
    </source>
</evidence>
<evidence type="ECO:0000256" key="8">
    <source>
        <dbReference type="SAM" id="SignalP"/>
    </source>
</evidence>
<evidence type="ECO:0000256" key="2">
    <source>
        <dbReference type="ARBA" id="ARBA00022617"/>
    </source>
</evidence>
<organism evidence="10 11">
    <name type="scientific">Mucilaginibacter ginsenosidivorans</name>
    <dbReference type="NCBI Taxonomy" id="398053"/>
    <lineage>
        <taxon>Bacteria</taxon>
        <taxon>Pseudomonadati</taxon>
        <taxon>Bacteroidota</taxon>
        <taxon>Sphingobacteriia</taxon>
        <taxon>Sphingobacteriales</taxon>
        <taxon>Sphingobacteriaceae</taxon>
        <taxon>Mucilaginibacter</taxon>
    </lineage>
</organism>
<evidence type="ECO:0000256" key="1">
    <source>
        <dbReference type="ARBA" id="ARBA00022448"/>
    </source>
</evidence>
<name>A0A5B8V0I7_9SPHI</name>
<feature type="domain" description="Cytochrome c" evidence="9">
    <location>
        <begin position="62"/>
        <end position="148"/>
    </location>
</feature>
<protein>
    <submittedName>
        <fullName evidence="10">C-type cytochrome</fullName>
    </submittedName>
</protein>
<dbReference type="RefSeq" id="WP_147033596.1">
    <property type="nucleotide sequence ID" value="NZ_CP042436.1"/>
</dbReference>
<evidence type="ECO:0000313" key="11">
    <source>
        <dbReference type="Proteomes" id="UP000321479"/>
    </source>
</evidence>
<dbReference type="InterPro" id="IPR002324">
    <property type="entry name" value="Cyt_c_ID"/>
</dbReference>
<accession>A0A5B8V0I7</accession>
<dbReference type="InterPro" id="IPR036909">
    <property type="entry name" value="Cyt_c-like_dom_sf"/>
</dbReference>
<dbReference type="GO" id="GO:0020037">
    <property type="term" value="F:heme binding"/>
    <property type="evidence" value="ECO:0007669"/>
    <property type="project" value="InterPro"/>
</dbReference>
<keyword evidence="11" id="KW-1185">Reference proteome</keyword>
<dbReference type="OrthoDB" id="9814063at2"/>
<keyword evidence="8" id="KW-0732">Signal</keyword>
<feature type="binding site" description="covalent" evidence="6">
    <location>
        <position position="80"/>
    </location>
    <ligand>
        <name>heme c</name>
        <dbReference type="ChEBI" id="CHEBI:61717"/>
    </ligand>
</feature>
<dbReference type="PROSITE" id="PS51007">
    <property type="entry name" value="CYTC"/>
    <property type="match status" value="1"/>
</dbReference>
<dbReference type="Gene3D" id="1.10.760.10">
    <property type="entry name" value="Cytochrome c-like domain"/>
    <property type="match status" value="1"/>
</dbReference>
<dbReference type="GO" id="GO:0009055">
    <property type="term" value="F:electron transfer activity"/>
    <property type="evidence" value="ECO:0007669"/>
    <property type="project" value="InterPro"/>
</dbReference>
<feature type="binding site" description="covalent" evidence="6">
    <location>
        <position position="76"/>
    </location>
    <ligand>
        <name>heme c</name>
        <dbReference type="ChEBI" id="CHEBI:61717"/>
    </ligand>
</feature>
<keyword evidence="4" id="KW-0249">Electron transport</keyword>
<dbReference type="Proteomes" id="UP000321479">
    <property type="component" value="Chromosome"/>
</dbReference>
<dbReference type="AlphaFoldDB" id="A0A5B8V0I7"/>
<evidence type="ECO:0000256" key="6">
    <source>
        <dbReference type="PIRSR" id="PIRSR602324-1"/>
    </source>
</evidence>
<keyword evidence="1" id="KW-0813">Transport</keyword>
<dbReference type="EMBL" id="CP042436">
    <property type="protein sequence ID" value="QEC64762.1"/>
    <property type="molecule type" value="Genomic_DNA"/>
</dbReference>
<keyword evidence="5 6" id="KW-0408">Iron</keyword>
<evidence type="ECO:0000313" key="10">
    <source>
        <dbReference type="EMBL" id="QEC64762.1"/>
    </source>
</evidence>
<dbReference type="PRINTS" id="PR00606">
    <property type="entry name" value="CYTCHROMECID"/>
</dbReference>
<comment type="PTM">
    <text evidence="6">Binds 1 heme c group covalently per subunit.</text>
</comment>
<dbReference type="SUPFAM" id="SSF46626">
    <property type="entry name" value="Cytochrome c"/>
    <property type="match status" value="1"/>
</dbReference>
<keyword evidence="2 6" id="KW-0349">Heme</keyword>
<dbReference type="KEGG" id="mgin:FRZ54_20065"/>
<feature type="region of interest" description="Disordered" evidence="7">
    <location>
        <begin position="22"/>
        <end position="67"/>
    </location>
</feature>